<dbReference type="Proteomes" id="UP000008076">
    <property type="component" value="Unassembled WGS sequence"/>
</dbReference>
<dbReference type="InterPro" id="IPR036770">
    <property type="entry name" value="Ankyrin_rpt-contain_sf"/>
</dbReference>
<dbReference type="SUPFAM" id="SSF47923">
    <property type="entry name" value="Ypt/Rab-GAP domain of gyp1p"/>
    <property type="match status" value="2"/>
</dbReference>
<dbReference type="PROSITE" id="PS50297">
    <property type="entry name" value="ANK_REP_REGION"/>
    <property type="match status" value="1"/>
</dbReference>
<accession>B0EIY4</accession>
<dbReference type="GO" id="GO:0031267">
    <property type="term" value="F:small GTPase binding"/>
    <property type="evidence" value="ECO:0007669"/>
    <property type="project" value="TreeGrafter"/>
</dbReference>
<dbReference type="InterPro" id="IPR002110">
    <property type="entry name" value="Ankyrin_rpt"/>
</dbReference>
<dbReference type="Gene3D" id="1.25.40.20">
    <property type="entry name" value="Ankyrin repeat-containing domain"/>
    <property type="match status" value="1"/>
</dbReference>
<proteinExistence type="predicted"/>
<dbReference type="PANTHER" id="PTHR47219">
    <property type="entry name" value="RAB GTPASE-ACTIVATING PROTEIN 1-LIKE"/>
    <property type="match status" value="1"/>
</dbReference>
<dbReference type="SMART" id="SM00164">
    <property type="entry name" value="TBC"/>
    <property type="match status" value="1"/>
</dbReference>
<organism evidence="4">
    <name type="scientific">Entamoeba dispar (strain ATCC PRA-260 / SAW760)</name>
    <dbReference type="NCBI Taxonomy" id="370354"/>
    <lineage>
        <taxon>Eukaryota</taxon>
        <taxon>Amoebozoa</taxon>
        <taxon>Evosea</taxon>
        <taxon>Archamoebae</taxon>
        <taxon>Mastigamoebida</taxon>
        <taxon>Entamoebidae</taxon>
        <taxon>Entamoeba</taxon>
    </lineage>
</organism>
<dbReference type="Pfam" id="PF12796">
    <property type="entry name" value="Ank_2"/>
    <property type="match status" value="1"/>
</dbReference>
<keyword evidence="1" id="KW-0040">ANK repeat</keyword>
<dbReference type="PROSITE" id="PS50086">
    <property type="entry name" value="TBC_RABGAP"/>
    <property type="match status" value="1"/>
</dbReference>
<dbReference type="InterPro" id="IPR000195">
    <property type="entry name" value="Rab-GAP-TBC_dom"/>
</dbReference>
<reference evidence="4" key="1">
    <citation type="submission" date="2007-12" db="EMBL/GenBank/DDBJ databases">
        <title>Annotation of Entamoeba dispar SAW760.</title>
        <authorList>
            <person name="Lorenzi H."/>
            <person name="Inman J."/>
            <person name="Schobel S."/>
            <person name="Amedeo P."/>
            <person name="Caler E."/>
        </authorList>
    </citation>
    <scope>NUCLEOTIDE SEQUENCE [LARGE SCALE GENOMIC DNA]</scope>
    <source>
        <strain evidence="4">ATCC PRA-260 / SAW760</strain>
    </source>
</reference>
<dbReference type="GeneID" id="5883227"/>
<evidence type="ECO:0000259" key="2">
    <source>
        <dbReference type="PROSITE" id="PS50086"/>
    </source>
</evidence>
<evidence type="ECO:0000313" key="3">
    <source>
        <dbReference type="EMBL" id="EDR25517.1"/>
    </source>
</evidence>
<dbReference type="Gene3D" id="1.10.8.270">
    <property type="entry name" value="putative rabgap domain of human tbc1 domain family member 14 like domains"/>
    <property type="match status" value="1"/>
</dbReference>
<dbReference type="AlphaFoldDB" id="B0EIY4"/>
<dbReference type="InterPro" id="IPR050302">
    <property type="entry name" value="Rab_GAP_TBC_domain"/>
</dbReference>
<dbReference type="GO" id="GO:0005096">
    <property type="term" value="F:GTPase activator activity"/>
    <property type="evidence" value="ECO:0007669"/>
    <property type="project" value="TreeGrafter"/>
</dbReference>
<evidence type="ECO:0000256" key="1">
    <source>
        <dbReference type="PROSITE-ProRule" id="PRU00023"/>
    </source>
</evidence>
<feature type="repeat" description="ANK" evidence="1">
    <location>
        <begin position="56"/>
        <end position="80"/>
    </location>
</feature>
<dbReference type="eggNOG" id="KOG1102">
    <property type="taxonomic scope" value="Eukaryota"/>
</dbReference>
<name>B0EIY4_ENTDS</name>
<gene>
    <name evidence="3" type="ORF">EDI_260630</name>
</gene>
<sequence>MEIDKKIEPCLNRQPAVVMKRSVTGNIAFDIINNGDVNELKNFICDGGDVKSKNSNGITTLMLACGAGNFGMVKVLLEFGKMNITDRDNKGRNCLHHLCLGRHENSEIFHIIQPRFLVLIKDNDGKIPLVYAVQLQLPLLVRLILDIDSSDVKLCYDFSNNSVVKPENTNRYGFVVDATEKSIPFILAQQTKQQIKQMTLRIPKWENMILLLKKGVFHPKFVNRLYKGMPDEVRSEVWKLLLLKDLDYKTLQDEFDRLNQPYTKTPIDKQLNLDVKRTFQLHYTYKVPYGGNQKVLFNIFHVLASRTENLEYTQGMTCAPSVLTLFLDEYSSYAGTVQFLGDKYRLKEMFSNFNLLIQCWDITRLLLQKRNPKLSQKLKQFGILDQPLPFFMFGWHYTWFINAFNFELVLRIFDVIILEGFYVLFSVADTIFHFLENEIVNVQSADSLQQELKTPLVLLKQPPTVNQFMKYMEKHKIKSSEIDSLIKLIHS</sequence>
<protein>
    <recommendedName>
        <fullName evidence="2">Rab-GAP TBC domain-containing protein</fullName>
    </recommendedName>
</protein>
<dbReference type="OMA" id="NIGDTIF"/>
<dbReference type="EMBL" id="DS549501">
    <property type="protein sequence ID" value="EDR25517.1"/>
    <property type="molecule type" value="Genomic_DNA"/>
</dbReference>
<evidence type="ECO:0000313" key="4">
    <source>
        <dbReference type="Proteomes" id="UP000008076"/>
    </source>
</evidence>
<keyword evidence="4" id="KW-1185">Reference proteome</keyword>
<dbReference type="OrthoDB" id="294251at2759"/>
<dbReference type="InterPro" id="IPR035969">
    <property type="entry name" value="Rab-GAP_TBC_sf"/>
</dbReference>
<dbReference type="SMART" id="SM00248">
    <property type="entry name" value="ANK"/>
    <property type="match status" value="2"/>
</dbReference>
<dbReference type="PANTHER" id="PTHR47219:SF9">
    <property type="entry name" value="GTPASE ACTIVATING PROTEIN AND CENTROSOME-ASSOCIATED, ISOFORM B"/>
    <property type="match status" value="1"/>
</dbReference>
<dbReference type="Gene3D" id="1.10.472.80">
    <property type="entry name" value="Ypt/Rab-GAP domain of gyp1p, domain 3"/>
    <property type="match status" value="1"/>
</dbReference>
<dbReference type="PROSITE" id="PS50088">
    <property type="entry name" value="ANK_REPEAT"/>
    <property type="match status" value="1"/>
</dbReference>
<dbReference type="RefSeq" id="XP_001738157.1">
    <property type="nucleotide sequence ID" value="XM_001738105.1"/>
</dbReference>
<dbReference type="SUPFAM" id="SSF48403">
    <property type="entry name" value="Ankyrin repeat"/>
    <property type="match status" value="1"/>
</dbReference>
<feature type="domain" description="Rab-GAP TBC" evidence="2">
    <location>
        <begin position="228"/>
        <end position="420"/>
    </location>
</feature>
<dbReference type="Pfam" id="PF00566">
    <property type="entry name" value="RabGAP-TBC"/>
    <property type="match status" value="1"/>
</dbReference>
<dbReference type="KEGG" id="edi:EDI_260630"/>
<dbReference type="VEuPathDB" id="AmoebaDB:EDI_260630"/>